<name>A0A1W1UH13_9DEIO</name>
<keyword evidence="3 5" id="KW-0808">Transferase</keyword>
<dbReference type="Pfam" id="PF00535">
    <property type="entry name" value="Glycos_transf_2"/>
    <property type="match status" value="1"/>
</dbReference>
<proteinExistence type="inferred from homology"/>
<dbReference type="InterPro" id="IPR001173">
    <property type="entry name" value="Glyco_trans_2-like"/>
</dbReference>
<dbReference type="OrthoDB" id="9787979at2"/>
<sequence length="266" mass="29500">MTDVDILIPTCDRPGALAATLTSLGAQTVQPFRVVISDQGEEPATKRAEVATAIRVLELHGCEVEVRRHLPRRGMAEQRQFLLDQARAPLVLFLDDDLILETWVVGQMVDAIRREGCGFVGSAVIGLSYRTDVRPHQQGVEFWEGAVQPETVRPGLPTWERYKLHNAANLLHVQEREAPAPEGSRVYKVAWVGGCVLYDRACLEAVGGFGFWRELPEHHAGEDVLAQQRVMARFGGCGIMPSGVYHQELPTTLPHREVDAPKVLDL</sequence>
<dbReference type="GO" id="GO:0016757">
    <property type="term" value="F:glycosyltransferase activity"/>
    <property type="evidence" value="ECO:0007669"/>
    <property type="project" value="UniProtKB-KW"/>
</dbReference>
<dbReference type="RefSeq" id="WP_084045706.1">
    <property type="nucleotide sequence ID" value="NZ_FWWU01000004.1"/>
</dbReference>
<evidence type="ECO:0000256" key="2">
    <source>
        <dbReference type="ARBA" id="ARBA00022676"/>
    </source>
</evidence>
<dbReference type="SUPFAM" id="SSF53448">
    <property type="entry name" value="Nucleotide-diphospho-sugar transferases"/>
    <property type="match status" value="1"/>
</dbReference>
<evidence type="ECO:0000256" key="3">
    <source>
        <dbReference type="ARBA" id="ARBA00022679"/>
    </source>
</evidence>
<comment type="similarity">
    <text evidence="1">Belongs to the glycosyltransferase 2 family.</text>
</comment>
<dbReference type="InterPro" id="IPR029044">
    <property type="entry name" value="Nucleotide-diphossugar_trans"/>
</dbReference>
<evidence type="ECO:0000313" key="6">
    <source>
        <dbReference type="Proteomes" id="UP000192582"/>
    </source>
</evidence>
<dbReference type="CDD" id="cd00761">
    <property type="entry name" value="Glyco_tranf_GTA_type"/>
    <property type="match status" value="1"/>
</dbReference>
<evidence type="ECO:0000313" key="5">
    <source>
        <dbReference type="EMBL" id="SMB80333.1"/>
    </source>
</evidence>
<dbReference type="PANTHER" id="PTHR43179">
    <property type="entry name" value="RHAMNOSYLTRANSFERASE WBBL"/>
    <property type="match status" value="1"/>
</dbReference>
<protein>
    <submittedName>
        <fullName evidence="5">Predicted glycosyltransferases</fullName>
    </submittedName>
</protein>
<dbReference type="AlphaFoldDB" id="A0A1W1UH13"/>
<feature type="domain" description="Glycosyltransferase 2-like" evidence="4">
    <location>
        <begin position="6"/>
        <end position="140"/>
    </location>
</feature>
<reference evidence="5 6" key="1">
    <citation type="submission" date="2017-04" db="EMBL/GenBank/DDBJ databases">
        <authorList>
            <person name="Afonso C.L."/>
            <person name="Miller P.J."/>
            <person name="Scott M.A."/>
            <person name="Spackman E."/>
            <person name="Goraichik I."/>
            <person name="Dimitrov K.M."/>
            <person name="Suarez D.L."/>
            <person name="Swayne D.E."/>
        </authorList>
    </citation>
    <scope>NUCLEOTIDE SEQUENCE [LARGE SCALE GENOMIC DNA]</scope>
    <source>
        <strain evidence="5 6">KR-140</strain>
    </source>
</reference>
<evidence type="ECO:0000259" key="4">
    <source>
        <dbReference type="Pfam" id="PF00535"/>
    </source>
</evidence>
<gene>
    <name evidence="5" type="ORF">SAMN00790413_05495</name>
</gene>
<dbReference type="Proteomes" id="UP000192582">
    <property type="component" value="Unassembled WGS sequence"/>
</dbReference>
<dbReference type="STRING" id="695939.SAMN00790413_05495"/>
<dbReference type="PANTHER" id="PTHR43179:SF12">
    <property type="entry name" value="GALACTOFURANOSYLTRANSFERASE GLFT2"/>
    <property type="match status" value="1"/>
</dbReference>
<accession>A0A1W1UH13</accession>
<keyword evidence="6" id="KW-1185">Reference proteome</keyword>
<keyword evidence="2" id="KW-0328">Glycosyltransferase</keyword>
<dbReference type="EMBL" id="FWWU01000004">
    <property type="protein sequence ID" value="SMB80333.1"/>
    <property type="molecule type" value="Genomic_DNA"/>
</dbReference>
<evidence type="ECO:0000256" key="1">
    <source>
        <dbReference type="ARBA" id="ARBA00006739"/>
    </source>
</evidence>
<dbReference type="Gene3D" id="3.90.550.10">
    <property type="entry name" value="Spore Coat Polysaccharide Biosynthesis Protein SpsA, Chain A"/>
    <property type="match status" value="1"/>
</dbReference>
<organism evidence="5 6">
    <name type="scientific">Deinococcus hopiensis KR-140</name>
    <dbReference type="NCBI Taxonomy" id="695939"/>
    <lineage>
        <taxon>Bacteria</taxon>
        <taxon>Thermotogati</taxon>
        <taxon>Deinococcota</taxon>
        <taxon>Deinococci</taxon>
        <taxon>Deinococcales</taxon>
        <taxon>Deinococcaceae</taxon>
        <taxon>Deinococcus</taxon>
    </lineage>
</organism>